<sequence>MLIEKQQNYFEEIYAIYQASFPDQERRTKEGQWDTFFNPRYHIRAVKEGGKIVAFLGYWDLPGCVFFEHLATAEISRGKGYGKLLVEETVWETKKPIFLEIEPVTEDNPITGRRAVFYERMGFYINRFFYQQMPLKSQDSPMQLWVTSYGKPVSEEEFLPYKKEIYQIVYGVKLT</sequence>
<reference evidence="2 3" key="1">
    <citation type="submission" date="2023-10" db="EMBL/GenBank/DDBJ databases">
        <title>A novel Glycoside Hydrolase 43-Like Enzyme from Clostrdium boliviensis is an Endo-xylanase, and a Candidate for Xylooligosaccharides Production from Different Xylan Substrates.</title>
        <authorList>
            <person name="Alvarez M.T."/>
            <person name="Rocabado-Villegas L.R."/>
            <person name="Salas-Veizaga D.M."/>
            <person name="Linares-Pasten J.A."/>
            <person name="Gudmundsdottir E.E."/>
            <person name="Hreggvidsson G.O."/>
            <person name="Adlercreutz P."/>
            <person name="Nordberg Karlsson E."/>
        </authorList>
    </citation>
    <scope>NUCLEOTIDE SEQUENCE [LARGE SCALE GENOMIC DNA]</scope>
    <source>
        <strain evidence="2 3">E-1</strain>
    </source>
</reference>
<dbReference type="Proteomes" id="UP001276854">
    <property type="component" value="Unassembled WGS sequence"/>
</dbReference>
<dbReference type="PROSITE" id="PS51186">
    <property type="entry name" value="GNAT"/>
    <property type="match status" value="1"/>
</dbReference>
<comment type="caution">
    <text evidence="2">The sequence shown here is derived from an EMBL/GenBank/DDBJ whole genome shotgun (WGS) entry which is preliminary data.</text>
</comment>
<dbReference type="Gene3D" id="3.40.630.30">
    <property type="match status" value="1"/>
</dbReference>
<dbReference type="EMBL" id="JAWONS010000179">
    <property type="protein sequence ID" value="MDW2798163.1"/>
    <property type="molecule type" value="Genomic_DNA"/>
</dbReference>
<name>A0ABU4GMI1_9CLOT</name>
<gene>
    <name evidence="2" type="ORF">RZO55_11300</name>
</gene>
<evidence type="ECO:0000313" key="2">
    <source>
        <dbReference type="EMBL" id="MDW2798163.1"/>
    </source>
</evidence>
<dbReference type="RefSeq" id="WP_318064398.1">
    <property type="nucleotide sequence ID" value="NZ_JAWONS010000179.1"/>
</dbReference>
<dbReference type="InterPro" id="IPR000182">
    <property type="entry name" value="GNAT_dom"/>
</dbReference>
<feature type="domain" description="N-acetyltransferase" evidence="1">
    <location>
        <begin position="1"/>
        <end position="147"/>
    </location>
</feature>
<keyword evidence="3" id="KW-1185">Reference proteome</keyword>
<dbReference type="InterPro" id="IPR016181">
    <property type="entry name" value="Acyl_CoA_acyltransferase"/>
</dbReference>
<protein>
    <submittedName>
        <fullName evidence="2">GNAT family N-acetyltransferase</fullName>
    </submittedName>
</protein>
<dbReference type="SUPFAM" id="SSF55729">
    <property type="entry name" value="Acyl-CoA N-acyltransferases (Nat)"/>
    <property type="match status" value="1"/>
</dbReference>
<dbReference type="Pfam" id="PF00583">
    <property type="entry name" value="Acetyltransf_1"/>
    <property type="match status" value="1"/>
</dbReference>
<evidence type="ECO:0000313" key="3">
    <source>
        <dbReference type="Proteomes" id="UP001276854"/>
    </source>
</evidence>
<dbReference type="CDD" id="cd04301">
    <property type="entry name" value="NAT_SF"/>
    <property type="match status" value="1"/>
</dbReference>
<organism evidence="2 3">
    <name type="scientific">Clostridium boliviensis</name>
    <dbReference type="NCBI Taxonomy" id="318465"/>
    <lineage>
        <taxon>Bacteria</taxon>
        <taxon>Bacillati</taxon>
        <taxon>Bacillota</taxon>
        <taxon>Clostridia</taxon>
        <taxon>Eubacteriales</taxon>
        <taxon>Clostridiaceae</taxon>
        <taxon>Clostridium</taxon>
    </lineage>
</organism>
<evidence type="ECO:0000259" key="1">
    <source>
        <dbReference type="PROSITE" id="PS51186"/>
    </source>
</evidence>
<accession>A0ABU4GMI1</accession>
<proteinExistence type="predicted"/>